<dbReference type="EMBL" id="VLKI01000019">
    <property type="protein sequence ID" value="TWH80867.1"/>
    <property type="molecule type" value="Genomic_DNA"/>
</dbReference>
<evidence type="ECO:0000313" key="2">
    <source>
        <dbReference type="Proteomes" id="UP000318667"/>
    </source>
</evidence>
<comment type="caution">
    <text evidence="1">The sequence shown here is derived from an EMBL/GenBank/DDBJ whole genome shotgun (WGS) entry which is preliminary data.</text>
</comment>
<protein>
    <submittedName>
        <fullName evidence="1">Uncharacterized protein</fullName>
    </submittedName>
</protein>
<evidence type="ECO:0000313" key="1">
    <source>
        <dbReference type="EMBL" id="TWH80867.1"/>
    </source>
</evidence>
<organism evidence="1 2">
    <name type="scientific">Cytobacillus oceanisediminis</name>
    <dbReference type="NCBI Taxonomy" id="665099"/>
    <lineage>
        <taxon>Bacteria</taxon>
        <taxon>Bacillati</taxon>
        <taxon>Bacillota</taxon>
        <taxon>Bacilli</taxon>
        <taxon>Bacillales</taxon>
        <taxon>Bacillaceae</taxon>
        <taxon>Cytobacillus</taxon>
    </lineage>
</organism>
<sequence length="63" mass="6961">MGKTKGASKIFSSQEINQLERNPNVLRVSETAITYSPAYKVASVQAYLTDQPPMISSLRLAFI</sequence>
<keyword evidence="2" id="KW-1185">Reference proteome</keyword>
<dbReference type="AlphaFoldDB" id="A0A562JCG7"/>
<gene>
    <name evidence="1" type="ORF">IQ19_04612</name>
</gene>
<reference evidence="1 2" key="1">
    <citation type="journal article" date="2015" name="Stand. Genomic Sci.">
        <title>Genomic Encyclopedia of Bacterial and Archaeal Type Strains, Phase III: the genomes of soil and plant-associated and newly described type strains.</title>
        <authorList>
            <person name="Whitman W.B."/>
            <person name="Woyke T."/>
            <person name="Klenk H.P."/>
            <person name="Zhou Y."/>
            <person name="Lilburn T.G."/>
            <person name="Beck B.J."/>
            <person name="De Vos P."/>
            <person name="Vandamme P."/>
            <person name="Eisen J.A."/>
            <person name="Garrity G."/>
            <person name="Hugenholtz P."/>
            <person name="Kyrpides N.C."/>
        </authorList>
    </citation>
    <scope>NUCLEOTIDE SEQUENCE [LARGE SCALE GENOMIC DNA]</scope>
    <source>
        <strain evidence="1 2">CGMCC 1.10115</strain>
    </source>
</reference>
<name>A0A562JCG7_9BACI</name>
<dbReference type="Proteomes" id="UP000318667">
    <property type="component" value="Unassembled WGS sequence"/>
</dbReference>
<proteinExistence type="predicted"/>
<accession>A0A562JCG7</accession>